<evidence type="ECO:0000313" key="3">
    <source>
        <dbReference type="EMBL" id="CAK0903145.1"/>
    </source>
</evidence>
<feature type="non-terminal residue" evidence="3">
    <location>
        <position position="1"/>
    </location>
</feature>
<comment type="caution">
    <text evidence="3">The sequence shown here is derived from an EMBL/GenBank/DDBJ whole genome shotgun (WGS) entry which is preliminary data.</text>
</comment>
<evidence type="ECO:0000256" key="2">
    <source>
        <dbReference type="SAM" id="SignalP"/>
    </source>
</evidence>
<keyword evidence="4" id="KW-1185">Reference proteome</keyword>
<feature type="signal peptide" evidence="2">
    <location>
        <begin position="1"/>
        <end position="23"/>
    </location>
</feature>
<organism evidence="3 4">
    <name type="scientific">Prorocentrum cordatum</name>
    <dbReference type="NCBI Taxonomy" id="2364126"/>
    <lineage>
        <taxon>Eukaryota</taxon>
        <taxon>Sar</taxon>
        <taxon>Alveolata</taxon>
        <taxon>Dinophyceae</taxon>
        <taxon>Prorocentrales</taxon>
        <taxon>Prorocentraceae</taxon>
        <taxon>Prorocentrum</taxon>
    </lineage>
</organism>
<feature type="chain" id="PRO_5046059626" description="Phospholipase B-like" evidence="2">
    <location>
        <begin position="24"/>
        <end position="303"/>
    </location>
</feature>
<protein>
    <recommendedName>
        <fullName evidence="5">Phospholipase B-like</fullName>
    </recommendedName>
</protein>
<feature type="region of interest" description="Disordered" evidence="1">
    <location>
        <begin position="245"/>
        <end position="303"/>
    </location>
</feature>
<feature type="compositionally biased region" description="Polar residues" evidence="1">
    <location>
        <begin position="280"/>
        <end position="303"/>
    </location>
</feature>
<gene>
    <name evidence="3" type="ORF">PCOR1329_LOCUS79530</name>
</gene>
<proteinExistence type="predicted"/>
<sequence length="303" mass="32353">SGCGFGILILALLLPAAWSPRLARSVTIASDMAEQVGEAARRAMHAGANASSSAAQIFSAITDNTLIFAETVWEGIDLTSVTVKSSAGRLFFDGSDDLLEAILAPKAQGLMALPSHWRHSLARVLELSSPTRPLVEVHWDHFCSRGRFTALELWMKHFDVGHVDLAWRSAEASFTAYWNLFSDISPEYLKIDAMLQEALEATIPQPDLSLSKGALGHAPVLVAPSFVIRAWRWVCRLASWATGPQDGGVGPRLSTPTSDDTVAEGITAPLNAGPHDGDNSTESPGLNITPTASGGQDTSLNVQ</sequence>
<dbReference type="EMBL" id="CAUYUJ010021171">
    <property type="protein sequence ID" value="CAK0903145.1"/>
    <property type="molecule type" value="Genomic_DNA"/>
</dbReference>
<evidence type="ECO:0000313" key="4">
    <source>
        <dbReference type="Proteomes" id="UP001189429"/>
    </source>
</evidence>
<evidence type="ECO:0008006" key="5">
    <source>
        <dbReference type="Google" id="ProtNLM"/>
    </source>
</evidence>
<accession>A0ABN9XT17</accession>
<keyword evidence="2" id="KW-0732">Signal</keyword>
<dbReference type="Proteomes" id="UP001189429">
    <property type="component" value="Unassembled WGS sequence"/>
</dbReference>
<evidence type="ECO:0000256" key="1">
    <source>
        <dbReference type="SAM" id="MobiDB-lite"/>
    </source>
</evidence>
<name>A0ABN9XT17_9DINO</name>
<reference evidence="3" key="1">
    <citation type="submission" date="2023-10" db="EMBL/GenBank/DDBJ databases">
        <authorList>
            <person name="Chen Y."/>
            <person name="Shah S."/>
            <person name="Dougan E. K."/>
            <person name="Thang M."/>
            <person name="Chan C."/>
        </authorList>
    </citation>
    <scope>NUCLEOTIDE SEQUENCE [LARGE SCALE GENOMIC DNA]</scope>
</reference>